<evidence type="ECO:0000313" key="2">
    <source>
        <dbReference type="Proteomes" id="UP000285961"/>
    </source>
</evidence>
<gene>
    <name evidence="1" type="ORF">C4532_10620</name>
</gene>
<dbReference type="EMBL" id="QZKI01000080">
    <property type="protein sequence ID" value="RJP69591.1"/>
    <property type="molecule type" value="Genomic_DNA"/>
</dbReference>
<reference evidence="1 2" key="1">
    <citation type="journal article" date="2017" name="ISME J.">
        <title>Energy and carbon metabolisms in a deep terrestrial subsurface fluid microbial community.</title>
        <authorList>
            <person name="Momper L."/>
            <person name="Jungbluth S.P."/>
            <person name="Lee M.D."/>
            <person name="Amend J.P."/>
        </authorList>
    </citation>
    <scope>NUCLEOTIDE SEQUENCE [LARGE SCALE GENOMIC DNA]</scope>
    <source>
        <strain evidence="1">SURF_17</strain>
    </source>
</reference>
<evidence type="ECO:0000313" key="1">
    <source>
        <dbReference type="EMBL" id="RJP69591.1"/>
    </source>
</evidence>
<dbReference type="InterPro" id="IPR007922">
    <property type="entry name" value="DciA-like"/>
</dbReference>
<name>A0A419EXL3_9BACT</name>
<dbReference type="PANTHER" id="PTHR36456">
    <property type="entry name" value="UPF0232 PROTEIN SCO3875"/>
    <property type="match status" value="1"/>
</dbReference>
<proteinExistence type="predicted"/>
<comment type="caution">
    <text evidence="1">The sequence shown here is derived from an EMBL/GenBank/DDBJ whole genome shotgun (WGS) entry which is preliminary data.</text>
</comment>
<sequence length="106" mass="12193">MHKSVQRRPGGIESIDRIIHKVFSSGKFAERTHVGQLWAQWKDIVGDDVAQHCVPEKLSDGKLYIRVDSPVWHQQLDLLKEDLKEKIEEKLGGPRIDRIVFRSGLP</sequence>
<protein>
    <submittedName>
        <fullName evidence="1">DUF721 domain-containing protein</fullName>
    </submittedName>
</protein>
<dbReference type="Proteomes" id="UP000285961">
    <property type="component" value="Unassembled WGS sequence"/>
</dbReference>
<organism evidence="1 2">
    <name type="scientific">Candidatus Abyssobacteria bacterium SURF_17</name>
    <dbReference type="NCBI Taxonomy" id="2093361"/>
    <lineage>
        <taxon>Bacteria</taxon>
        <taxon>Pseudomonadati</taxon>
        <taxon>Candidatus Hydrogenedentota</taxon>
        <taxon>Candidatus Abyssobacteria</taxon>
    </lineage>
</organism>
<accession>A0A419EXL3</accession>
<dbReference type="Pfam" id="PF05258">
    <property type="entry name" value="DciA"/>
    <property type="match status" value="1"/>
</dbReference>
<dbReference type="PANTHER" id="PTHR36456:SF1">
    <property type="entry name" value="UPF0232 PROTEIN SCO3875"/>
    <property type="match status" value="1"/>
</dbReference>
<dbReference type="AlphaFoldDB" id="A0A419EXL3"/>